<accession>A0A5P2X9V3</accession>
<name>A0A5P2X9V3_STRST</name>
<dbReference type="Proteomes" id="UP000326505">
    <property type="component" value="Chromosome"/>
</dbReference>
<organism evidence="1 2">
    <name type="scientific">Streptomyces spectabilis</name>
    <dbReference type="NCBI Taxonomy" id="68270"/>
    <lineage>
        <taxon>Bacteria</taxon>
        <taxon>Bacillati</taxon>
        <taxon>Actinomycetota</taxon>
        <taxon>Actinomycetes</taxon>
        <taxon>Kitasatosporales</taxon>
        <taxon>Streptomycetaceae</taxon>
        <taxon>Streptomyces</taxon>
    </lineage>
</organism>
<dbReference type="AlphaFoldDB" id="A0A5P2X9V3"/>
<dbReference type="EMBL" id="CP023690">
    <property type="protein sequence ID" value="QEV59780.1"/>
    <property type="molecule type" value="Genomic_DNA"/>
</dbReference>
<evidence type="ECO:0000313" key="2">
    <source>
        <dbReference type="Proteomes" id="UP000326505"/>
    </source>
</evidence>
<dbReference type="InterPro" id="IPR013381">
    <property type="entry name" value="CRISPR-assoc_prot_Cse1"/>
</dbReference>
<sequence>MRVPDLSQPNGKCPRPRWDPRHHPCVRALSLDGEAVEQNLLQLLTRAEELTGIGGMTPGEKVALIEYLLAICYASGAYPSSTEDWTRWVLESQSLRKAAAWLAVQSDEDWDLFHPARPLGQNVRLADFMGRYGTGPAQLVIERAGDYAQFADHHHLEDPEALPAADAFRAMLTQHTFGLAGRARVSGKGTLGPALTNLAAGRLSGRIRVLALGPTLGDTLRLNLAPTADGPGALNLTWTEGPIERRGFTARPRGRAVTGFADLHSYLGRSVLMRPVPGAYGESAAVDRVLVGAGELLELDPELHLQDAVMSATRTGERKPLWPSATRDLWREAHALYAAVEEEAGGFYTRLGKLPKARQLGGHPFALHGRHPFDLLAVGLVSNKSTPVTWVTSVFPFAPGLAPVLHQASSRGSQVAEHIARSLDKAAYSAWEIAYPNPRPTDKKAQLARFDARGEHWKATEEPFHTLLQDVADGELVTDCMAEYVEWLVPMARRALEKRLDSLPGNTRGMRARAAALRRFDAEVTGFRAPDDLKGLNGLKGGEG</sequence>
<dbReference type="Pfam" id="PF09481">
    <property type="entry name" value="CRISPR_Cse1"/>
    <property type="match status" value="1"/>
</dbReference>
<gene>
    <name evidence="1" type="ORF">CP982_14405</name>
</gene>
<proteinExistence type="predicted"/>
<dbReference type="KEGG" id="sspb:CP982_14405"/>
<dbReference type="OrthoDB" id="3446946at2"/>
<reference evidence="1 2" key="1">
    <citation type="submission" date="2017-09" db="EMBL/GenBank/DDBJ databases">
        <authorList>
            <person name="Lee N."/>
            <person name="Cho B.-K."/>
        </authorList>
    </citation>
    <scope>NUCLEOTIDE SEQUENCE [LARGE SCALE GENOMIC DNA]</scope>
    <source>
        <strain evidence="1 2">ATCC 27465</strain>
    </source>
</reference>
<evidence type="ECO:0000313" key="1">
    <source>
        <dbReference type="EMBL" id="QEV59780.1"/>
    </source>
</evidence>
<dbReference type="Gene3D" id="1.10.132.100">
    <property type="match status" value="1"/>
</dbReference>
<protein>
    <submittedName>
        <fullName evidence="1">Type I-E CRISPR-associated protein Cse1/CasA</fullName>
    </submittedName>
</protein>